<comment type="caution">
    <text evidence="3">The sequence shown here is derived from an EMBL/GenBank/DDBJ whole genome shotgun (WGS) entry which is preliminary data.</text>
</comment>
<evidence type="ECO:0000313" key="2">
    <source>
        <dbReference type="EMBL" id="KAB5312929.1"/>
    </source>
</evidence>
<dbReference type="InterPro" id="IPR007712">
    <property type="entry name" value="RelE/ParE_toxin"/>
</dbReference>
<proteinExistence type="predicted"/>
<keyword evidence="1" id="KW-1277">Toxin-antitoxin system</keyword>
<evidence type="ECO:0000313" key="3">
    <source>
        <dbReference type="EMBL" id="KWR52162.1"/>
    </source>
</evidence>
<reference evidence="3" key="2">
    <citation type="submission" date="2016-01" db="EMBL/GenBank/DDBJ databases">
        <authorList>
            <person name="McClelland M."/>
            <person name="Jain A."/>
            <person name="Saraogi P."/>
            <person name="Mendelson R."/>
            <person name="Westerman R."/>
            <person name="SanMiguel P."/>
            <person name="Csonka L."/>
        </authorList>
    </citation>
    <scope>NUCLEOTIDE SEQUENCE</scope>
    <source>
        <strain evidence="3">CL09T03C01</strain>
    </source>
</reference>
<protein>
    <submittedName>
        <fullName evidence="2">Type II toxin-antitoxin system RelE/ParE family toxin</fullName>
    </submittedName>
</protein>
<dbReference type="EMBL" id="WCLE01000024">
    <property type="protein sequence ID" value="KAB5312929.1"/>
    <property type="molecule type" value="Genomic_DNA"/>
</dbReference>
<organism evidence="3 4">
    <name type="scientific">Bacteroides stercoris</name>
    <dbReference type="NCBI Taxonomy" id="46506"/>
    <lineage>
        <taxon>Bacteria</taxon>
        <taxon>Pseudomonadati</taxon>
        <taxon>Bacteroidota</taxon>
        <taxon>Bacteroidia</taxon>
        <taxon>Bacteroidales</taxon>
        <taxon>Bacteroidaceae</taxon>
        <taxon>Bacteroides</taxon>
    </lineage>
</organism>
<reference evidence="3 4" key="1">
    <citation type="journal article" date="2016" name="BMC Genomics">
        <title>Type VI secretion systems of human gut Bacteroidales segregate into three genetic architectures, two of which are contained on mobile genetic elements.</title>
        <authorList>
            <person name="Coyne M.J."/>
            <person name="Roelofs K.G."/>
            <person name="Comstock L.E."/>
        </authorList>
    </citation>
    <scope>NUCLEOTIDE SEQUENCE [LARGE SCALE GENOMIC DNA]</scope>
    <source>
        <strain evidence="3 4">CL09T03C01</strain>
    </source>
</reference>
<name>A0A108T2L6_BACSE</name>
<evidence type="ECO:0000313" key="5">
    <source>
        <dbReference type="Proteomes" id="UP000467334"/>
    </source>
</evidence>
<evidence type="ECO:0000313" key="4">
    <source>
        <dbReference type="Proteomes" id="UP000056419"/>
    </source>
</evidence>
<dbReference type="Proteomes" id="UP000056419">
    <property type="component" value="Unassembled WGS sequence"/>
</dbReference>
<reference evidence="2 5" key="3">
    <citation type="journal article" date="2019" name="Nat. Med.">
        <title>A library of human gut bacterial isolates paired with longitudinal multiomics data enables mechanistic microbiome research.</title>
        <authorList>
            <person name="Poyet M."/>
            <person name="Groussin M."/>
            <person name="Gibbons S.M."/>
            <person name="Avila-Pacheco J."/>
            <person name="Jiang X."/>
            <person name="Kearney S.M."/>
            <person name="Perrotta A.R."/>
            <person name="Berdy B."/>
            <person name="Zhao S."/>
            <person name="Lieberman T.D."/>
            <person name="Swanson P.K."/>
            <person name="Smith M."/>
            <person name="Roesemann S."/>
            <person name="Alexander J.E."/>
            <person name="Rich S.A."/>
            <person name="Livny J."/>
            <person name="Vlamakis H."/>
            <person name="Clish C."/>
            <person name="Bullock K."/>
            <person name="Deik A."/>
            <person name="Scott J."/>
            <person name="Pierce K.A."/>
            <person name="Xavier R.J."/>
            <person name="Alm E.J."/>
        </authorList>
    </citation>
    <scope>NUCLEOTIDE SEQUENCE [LARGE SCALE GENOMIC DNA]</scope>
    <source>
        <strain evidence="2 5">BIOML-A6</strain>
    </source>
</reference>
<dbReference type="STRING" id="46506.AA415_03011"/>
<dbReference type="Pfam" id="PF05016">
    <property type="entry name" value="ParE_toxin"/>
    <property type="match status" value="1"/>
</dbReference>
<dbReference type="RefSeq" id="WP_060386574.1">
    <property type="nucleotide sequence ID" value="NZ_CP081913.1"/>
</dbReference>
<dbReference type="Proteomes" id="UP000467334">
    <property type="component" value="Unassembled WGS sequence"/>
</dbReference>
<dbReference type="EMBL" id="LRGC01000023">
    <property type="protein sequence ID" value="KWR52162.1"/>
    <property type="molecule type" value="Genomic_DNA"/>
</dbReference>
<evidence type="ECO:0000256" key="1">
    <source>
        <dbReference type="ARBA" id="ARBA00022649"/>
    </source>
</evidence>
<accession>A0A108T2L6</accession>
<sequence length="111" mass="12759">MVKQINWSPLAKGELRSLLLSSVQRFGNKEQGKIIYSFFQNALHRITLNPFIGQATEVDNIRYITPCPDYTLFYRHSLLKIEILVLWDNSHKAGKIKSIPTGKQEEASKLL</sequence>
<dbReference type="Gene3D" id="3.30.2310.20">
    <property type="entry name" value="RelE-like"/>
    <property type="match status" value="1"/>
</dbReference>
<keyword evidence="4" id="KW-1185">Reference proteome</keyword>
<dbReference type="InterPro" id="IPR035093">
    <property type="entry name" value="RelE/ParE_toxin_dom_sf"/>
</dbReference>
<dbReference type="AlphaFoldDB" id="A0A108T2L6"/>
<gene>
    <name evidence="3" type="ORF">AA415_03011</name>
    <name evidence="2" type="ORF">F9958_11455</name>
</gene>
<dbReference type="PATRIC" id="fig|46506.5.peg.3247"/>